<reference evidence="1 2" key="1">
    <citation type="submission" date="2024-04" db="EMBL/GenBank/DDBJ databases">
        <title>Genomic Markers of Mycobacteria.</title>
        <authorList>
            <person name="Soliman M.S."/>
            <person name="Elkholy A."/>
            <person name="Soliman N.S."/>
            <person name="Abbas A."/>
            <person name="Khayrat S."/>
            <person name="Shawky S."/>
        </authorList>
    </citation>
    <scope>NUCLEOTIDE SEQUENCE [LARGE SCALE GENOMIC DNA]</scope>
    <source>
        <strain evidence="1 2">Egy-CU-AM5</strain>
    </source>
</reference>
<keyword evidence="2" id="KW-1185">Reference proteome</keyword>
<evidence type="ECO:0000313" key="1">
    <source>
        <dbReference type="EMBL" id="MEX3743055.1"/>
    </source>
</evidence>
<accession>A0ABV3VNV4</accession>
<evidence type="ECO:0000313" key="2">
    <source>
        <dbReference type="Proteomes" id="UP001558474"/>
    </source>
</evidence>
<dbReference type="Proteomes" id="UP001558474">
    <property type="component" value="Unassembled WGS sequence"/>
</dbReference>
<dbReference type="EMBL" id="JBDLOU010000135">
    <property type="protein sequence ID" value="MEX3743055.1"/>
    <property type="molecule type" value="Genomic_DNA"/>
</dbReference>
<proteinExistence type="predicted"/>
<dbReference type="RefSeq" id="WP_368574605.1">
    <property type="nucleotide sequence ID" value="NZ_JBDLOU010000135.1"/>
</dbReference>
<name>A0ABV3VNV4_9MYCO</name>
<comment type="caution">
    <text evidence="1">The sequence shown here is derived from an EMBL/GenBank/DDBJ whole genome shotgun (WGS) entry which is preliminary data.</text>
</comment>
<gene>
    <name evidence="1" type="ORF">ABFW12_32920</name>
</gene>
<sequence>MDEAREVMGSFGLALPTHAEQVRVVKPPLEDFRAKAVVSFVAPRAEVINQTCSTVKNKDFDHPPLLGGTIDSDLLKAADITVDRFDFGACEQYIGGRKVLVMVPRAEGGTTYVVLYHMPYR</sequence>
<organism evidence="1 2">
    <name type="scientific">Mycolicibacterium porcinum</name>
    <dbReference type="NCBI Taxonomy" id="39693"/>
    <lineage>
        <taxon>Bacteria</taxon>
        <taxon>Bacillati</taxon>
        <taxon>Actinomycetota</taxon>
        <taxon>Actinomycetes</taxon>
        <taxon>Mycobacteriales</taxon>
        <taxon>Mycobacteriaceae</taxon>
        <taxon>Mycolicibacterium</taxon>
    </lineage>
</organism>
<protein>
    <submittedName>
        <fullName evidence="1">Uncharacterized protein</fullName>
    </submittedName>
</protein>